<proteinExistence type="predicted"/>
<gene>
    <name evidence="7" type="ORF">Vbra_3099</name>
</gene>
<reference evidence="7 8" key="1">
    <citation type="submission" date="2014-11" db="EMBL/GenBank/DDBJ databases">
        <authorList>
            <person name="Zhu J."/>
            <person name="Qi W."/>
            <person name="Song R."/>
        </authorList>
    </citation>
    <scope>NUCLEOTIDE SEQUENCE [LARGE SCALE GENOMIC DNA]</scope>
</reference>
<sequence>MMEKTKMCPWLKTECFRGAQCNFAHFESELRPRPEIPESYFDSYVKANKLRRRALKREGMERAASWSAGSTSSSPKLGEGLPGPICGTGEARCFLFSHLQHRGRVHKFISDMVMKELKGAAPDAYEE</sequence>
<keyword evidence="2 4" id="KW-0863">Zinc-finger</keyword>
<keyword evidence="3 4" id="KW-0862">Zinc</keyword>
<evidence type="ECO:0000256" key="3">
    <source>
        <dbReference type="ARBA" id="ARBA00022833"/>
    </source>
</evidence>
<feature type="compositionally biased region" description="Low complexity" evidence="5">
    <location>
        <begin position="63"/>
        <end position="74"/>
    </location>
</feature>
<evidence type="ECO:0000259" key="6">
    <source>
        <dbReference type="PROSITE" id="PS50103"/>
    </source>
</evidence>
<protein>
    <recommendedName>
        <fullName evidence="6">C3H1-type domain-containing protein</fullName>
    </recommendedName>
</protein>
<dbReference type="InterPro" id="IPR000571">
    <property type="entry name" value="Znf_CCCH"/>
</dbReference>
<dbReference type="InParanoid" id="A0A0G4FSX8"/>
<evidence type="ECO:0000256" key="1">
    <source>
        <dbReference type="ARBA" id="ARBA00022723"/>
    </source>
</evidence>
<dbReference type="PROSITE" id="PS50103">
    <property type="entry name" value="ZF_C3H1"/>
    <property type="match status" value="1"/>
</dbReference>
<keyword evidence="1 4" id="KW-0479">Metal-binding</keyword>
<organism evidence="7 8">
    <name type="scientific">Vitrella brassicaformis (strain CCMP3155)</name>
    <dbReference type="NCBI Taxonomy" id="1169540"/>
    <lineage>
        <taxon>Eukaryota</taxon>
        <taxon>Sar</taxon>
        <taxon>Alveolata</taxon>
        <taxon>Colpodellida</taxon>
        <taxon>Vitrellaceae</taxon>
        <taxon>Vitrella</taxon>
    </lineage>
</organism>
<dbReference type="EMBL" id="CDMY01000491">
    <property type="protein sequence ID" value="CEM17587.1"/>
    <property type="molecule type" value="Genomic_DNA"/>
</dbReference>
<evidence type="ECO:0000256" key="5">
    <source>
        <dbReference type="SAM" id="MobiDB-lite"/>
    </source>
</evidence>
<feature type="domain" description="C3H1-type" evidence="6">
    <location>
        <begin position="2"/>
        <end position="28"/>
    </location>
</feature>
<evidence type="ECO:0000256" key="2">
    <source>
        <dbReference type="ARBA" id="ARBA00022771"/>
    </source>
</evidence>
<name>A0A0G4FSX8_VITBC</name>
<dbReference type="AlphaFoldDB" id="A0A0G4FSX8"/>
<dbReference type="InterPro" id="IPR036855">
    <property type="entry name" value="Znf_CCCH_sf"/>
</dbReference>
<keyword evidence="8" id="KW-1185">Reference proteome</keyword>
<dbReference type="SUPFAM" id="SSF90229">
    <property type="entry name" value="CCCH zinc finger"/>
    <property type="match status" value="1"/>
</dbReference>
<dbReference type="Gene3D" id="4.10.1000.10">
    <property type="entry name" value="Zinc finger, CCCH-type"/>
    <property type="match status" value="1"/>
</dbReference>
<accession>A0A0G4FSX8</accession>
<evidence type="ECO:0000256" key="4">
    <source>
        <dbReference type="PROSITE-ProRule" id="PRU00723"/>
    </source>
</evidence>
<dbReference type="Proteomes" id="UP000041254">
    <property type="component" value="Unassembled WGS sequence"/>
</dbReference>
<dbReference type="GO" id="GO:0008270">
    <property type="term" value="F:zinc ion binding"/>
    <property type="evidence" value="ECO:0007669"/>
    <property type="project" value="UniProtKB-KW"/>
</dbReference>
<evidence type="ECO:0000313" key="7">
    <source>
        <dbReference type="EMBL" id="CEM17587.1"/>
    </source>
</evidence>
<evidence type="ECO:0000313" key="8">
    <source>
        <dbReference type="Proteomes" id="UP000041254"/>
    </source>
</evidence>
<feature type="region of interest" description="Disordered" evidence="5">
    <location>
        <begin position="59"/>
        <end position="81"/>
    </location>
</feature>
<feature type="zinc finger region" description="C3H1-type" evidence="4">
    <location>
        <begin position="2"/>
        <end position="28"/>
    </location>
</feature>
<dbReference type="VEuPathDB" id="CryptoDB:Vbra_3099"/>